<feature type="repeat" description="Solcar" evidence="9">
    <location>
        <begin position="215"/>
        <end position="300"/>
    </location>
</feature>
<evidence type="ECO:0000256" key="10">
    <source>
        <dbReference type="RuleBase" id="RU000488"/>
    </source>
</evidence>
<dbReference type="InterPro" id="IPR002067">
    <property type="entry name" value="MCP"/>
</dbReference>
<dbReference type="STRING" id="81824.A9USM6"/>
<dbReference type="Pfam" id="PF00153">
    <property type="entry name" value="Mito_carr"/>
    <property type="match status" value="3"/>
</dbReference>
<dbReference type="InterPro" id="IPR023395">
    <property type="entry name" value="MCP_dom_sf"/>
</dbReference>
<evidence type="ECO:0000256" key="5">
    <source>
        <dbReference type="ARBA" id="ARBA00022737"/>
    </source>
</evidence>
<dbReference type="SUPFAM" id="SSF103506">
    <property type="entry name" value="Mitochondrial carrier"/>
    <property type="match status" value="1"/>
</dbReference>
<keyword evidence="6 11" id="KW-1133">Transmembrane helix</keyword>
<sequence>MAAEVEAPQQTHGEEVKQPSHLRSFIAGGIGGTALVVVGHPFDTVKVKIQTMTPGVGPQYTGVMDCARQTLAQQGFRGLYNGVLAPLAGVTPMFALCFFGYSVGKDMFCDADAFDPHNLKLVQIGLAGATSAAFTTPLLAPGERVKCLLQSQDPKNPKYSGTGDAFKKIYKEGGLRSVNRGFTGTFLRDATGSAFYFSSYEYLKVLFTPEGQTSPSVVGTLVAGGLAGMLNWTAMLPLDTLKTRLQVAPEGKYGNIHHVFADIMRNEGPRALFRGFSAAMVRAFPANAACFFGYEGALKFMDWLGLD</sequence>
<dbReference type="InterPro" id="IPR018108">
    <property type="entry name" value="MCP_transmembrane"/>
</dbReference>
<dbReference type="eggNOG" id="KOG0758">
    <property type="taxonomic scope" value="Eukaryota"/>
</dbReference>
<organism evidence="12 13">
    <name type="scientific">Monosiga brevicollis</name>
    <name type="common">Choanoflagellate</name>
    <dbReference type="NCBI Taxonomy" id="81824"/>
    <lineage>
        <taxon>Eukaryota</taxon>
        <taxon>Choanoflagellata</taxon>
        <taxon>Craspedida</taxon>
        <taxon>Salpingoecidae</taxon>
        <taxon>Monosiga</taxon>
    </lineage>
</organism>
<dbReference type="AlphaFoldDB" id="A9USM6"/>
<evidence type="ECO:0000256" key="11">
    <source>
        <dbReference type="SAM" id="Phobius"/>
    </source>
</evidence>
<evidence type="ECO:0000313" key="12">
    <source>
        <dbReference type="EMBL" id="EDQ91806.1"/>
    </source>
</evidence>
<evidence type="ECO:0000256" key="7">
    <source>
        <dbReference type="ARBA" id="ARBA00023128"/>
    </source>
</evidence>
<evidence type="ECO:0000313" key="13">
    <source>
        <dbReference type="Proteomes" id="UP000001357"/>
    </source>
</evidence>
<comment type="subcellular location">
    <subcellularLocation>
        <location evidence="1">Mitochondrion membrane</location>
        <topology evidence="1">Multi-pass membrane protein</topology>
    </subcellularLocation>
</comment>
<name>A9USM6_MONBE</name>
<evidence type="ECO:0008006" key="14">
    <source>
        <dbReference type="Google" id="ProtNLM"/>
    </source>
</evidence>
<keyword evidence="13" id="KW-1185">Reference proteome</keyword>
<gene>
    <name evidence="12" type="ORF">MONBRDRAFT_17649</name>
</gene>
<dbReference type="Proteomes" id="UP000001357">
    <property type="component" value="Unassembled WGS sequence"/>
</dbReference>
<dbReference type="InParanoid" id="A9USM6"/>
<comment type="similarity">
    <text evidence="2 10">Belongs to the mitochondrial carrier (TC 2.A.29) family.</text>
</comment>
<dbReference type="GO" id="GO:0006839">
    <property type="term" value="P:mitochondrial transport"/>
    <property type="evidence" value="ECO:0000318"/>
    <property type="project" value="GO_Central"/>
</dbReference>
<dbReference type="GO" id="GO:0031966">
    <property type="term" value="C:mitochondrial membrane"/>
    <property type="evidence" value="ECO:0007669"/>
    <property type="project" value="UniProtKB-SubCell"/>
</dbReference>
<dbReference type="Gene3D" id="1.50.40.10">
    <property type="entry name" value="Mitochondrial carrier domain"/>
    <property type="match status" value="2"/>
</dbReference>
<feature type="repeat" description="Solcar" evidence="9">
    <location>
        <begin position="19"/>
        <end position="107"/>
    </location>
</feature>
<evidence type="ECO:0000256" key="8">
    <source>
        <dbReference type="ARBA" id="ARBA00023136"/>
    </source>
</evidence>
<dbReference type="PROSITE" id="PS50920">
    <property type="entry name" value="SOLCAR"/>
    <property type="match status" value="3"/>
</dbReference>
<dbReference type="GO" id="GO:0015227">
    <property type="term" value="F:O-acyl-L-carnitine transmembrane transporter activity"/>
    <property type="evidence" value="ECO:0000318"/>
    <property type="project" value="GO_Central"/>
</dbReference>
<keyword evidence="4 9" id="KW-0812">Transmembrane</keyword>
<dbReference type="InterPro" id="IPR050567">
    <property type="entry name" value="Mitochondrial_Carrier"/>
</dbReference>
<protein>
    <recommendedName>
        <fullName evidence="14">Mitochondrial carnitine/acylcarnitine carrier protein</fullName>
    </recommendedName>
</protein>
<dbReference type="PANTHER" id="PTHR45624:SF4">
    <property type="entry name" value="CONGESTED-LIKE TRACHEA PROTEIN-RELATED"/>
    <property type="match status" value="1"/>
</dbReference>
<accession>A9USM6</accession>
<feature type="transmembrane region" description="Helical" evidence="11">
    <location>
        <begin position="78"/>
        <end position="101"/>
    </location>
</feature>
<dbReference type="OMA" id="NWAVGIP"/>
<keyword evidence="8 9" id="KW-0472">Membrane</keyword>
<keyword evidence="3 10" id="KW-0813">Transport</keyword>
<evidence type="ECO:0000256" key="1">
    <source>
        <dbReference type="ARBA" id="ARBA00004225"/>
    </source>
</evidence>
<dbReference type="PANTHER" id="PTHR45624">
    <property type="entry name" value="MITOCHONDRIAL BASIC AMINO ACIDS TRANSPORTER-RELATED"/>
    <property type="match status" value="1"/>
</dbReference>
<dbReference type="EMBL" id="CH991544">
    <property type="protein sequence ID" value="EDQ91806.1"/>
    <property type="molecule type" value="Genomic_DNA"/>
</dbReference>
<dbReference type="GeneID" id="5888694"/>
<dbReference type="RefSeq" id="XP_001743092.1">
    <property type="nucleotide sequence ID" value="XM_001743040.1"/>
</dbReference>
<keyword evidence="7" id="KW-0496">Mitochondrion</keyword>
<dbReference type="GO" id="GO:1902603">
    <property type="term" value="P:carnitine transmembrane transport"/>
    <property type="evidence" value="ECO:0000318"/>
    <property type="project" value="GO_Central"/>
</dbReference>
<dbReference type="KEGG" id="mbr:MONBRDRAFT_17649"/>
<keyword evidence="5" id="KW-0677">Repeat</keyword>
<proteinExistence type="inferred from homology"/>
<evidence type="ECO:0000256" key="3">
    <source>
        <dbReference type="ARBA" id="ARBA00022448"/>
    </source>
</evidence>
<evidence type="ECO:0000256" key="4">
    <source>
        <dbReference type="ARBA" id="ARBA00022692"/>
    </source>
</evidence>
<reference evidence="12 13" key="1">
    <citation type="journal article" date="2008" name="Nature">
        <title>The genome of the choanoflagellate Monosiga brevicollis and the origin of metazoans.</title>
        <authorList>
            <consortium name="JGI Sequencing"/>
            <person name="King N."/>
            <person name="Westbrook M.J."/>
            <person name="Young S.L."/>
            <person name="Kuo A."/>
            <person name="Abedin M."/>
            <person name="Chapman J."/>
            <person name="Fairclough S."/>
            <person name="Hellsten U."/>
            <person name="Isogai Y."/>
            <person name="Letunic I."/>
            <person name="Marr M."/>
            <person name="Pincus D."/>
            <person name="Putnam N."/>
            <person name="Rokas A."/>
            <person name="Wright K.J."/>
            <person name="Zuzow R."/>
            <person name="Dirks W."/>
            <person name="Good M."/>
            <person name="Goodstein D."/>
            <person name="Lemons D."/>
            <person name="Li W."/>
            <person name="Lyons J.B."/>
            <person name="Morris A."/>
            <person name="Nichols S."/>
            <person name="Richter D.J."/>
            <person name="Salamov A."/>
            <person name="Bork P."/>
            <person name="Lim W.A."/>
            <person name="Manning G."/>
            <person name="Miller W.T."/>
            <person name="McGinnis W."/>
            <person name="Shapiro H."/>
            <person name="Tjian R."/>
            <person name="Grigoriev I.V."/>
            <person name="Rokhsar D."/>
        </authorList>
    </citation>
    <scope>NUCLEOTIDE SEQUENCE [LARGE SCALE GENOMIC DNA]</scope>
    <source>
        <strain evidence="13">MX1 / ATCC 50154</strain>
    </source>
</reference>
<dbReference type="FunCoup" id="A9USM6">
    <property type="interactions" value="902"/>
</dbReference>
<evidence type="ECO:0000256" key="6">
    <source>
        <dbReference type="ARBA" id="ARBA00022989"/>
    </source>
</evidence>
<feature type="repeat" description="Solcar" evidence="9">
    <location>
        <begin position="119"/>
        <end position="206"/>
    </location>
</feature>
<dbReference type="PRINTS" id="PR00926">
    <property type="entry name" value="MITOCARRIER"/>
</dbReference>
<evidence type="ECO:0000256" key="2">
    <source>
        <dbReference type="ARBA" id="ARBA00006375"/>
    </source>
</evidence>
<evidence type="ECO:0000256" key="9">
    <source>
        <dbReference type="PROSITE-ProRule" id="PRU00282"/>
    </source>
</evidence>
<dbReference type="GO" id="GO:0005740">
    <property type="term" value="C:mitochondrial envelope"/>
    <property type="evidence" value="ECO:0000318"/>
    <property type="project" value="GO_Central"/>
</dbReference>